<evidence type="ECO:0000256" key="1">
    <source>
        <dbReference type="ARBA" id="ARBA00023002"/>
    </source>
</evidence>
<keyword evidence="4" id="KW-1185">Reference proteome</keyword>
<evidence type="ECO:0000313" key="4">
    <source>
        <dbReference type="Proteomes" id="UP001270362"/>
    </source>
</evidence>
<dbReference type="GO" id="GO:0016491">
    <property type="term" value="F:oxidoreductase activity"/>
    <property type="evidence" value="ECO:0007669"/>
    <property type="project" value="UniProtKB-KW"/>
</dbReference>
<dbReference type="Gene3D" id="3.20.20.100">
    <property type="entry name" value="NADP-dependent oxidoreductase domain"/>
    <property type="match status" value="1"/>
</dbReference>
<dbReference type="EMBL" id="JAULSO010000004">
    <property type="protein sequence ID" value="KAK3683564.1"/>
    <property type="molecule type" value="Genomic_DNA"/>
</dbReference>
<dbReference type="InterPro" id="IPR020471">
    <property type="entry name" value="AKR"/>
</dbReference>
<reference evidence="3" key="1">
    <citation type="journal article" date="2023" name="Mol. Phylogenet. Evol.">
        <title>Genome-scale phylogeny and comparative genomics of the fungal order Sordariales.</title>
        <authorList>
            <person name="Hensen N."/>
            <person name="Bonometti L."/>
            <person name="Westerberg I."/>
            <person name="Brannstrom I.O."/>
            <person name="Guillou S."/>
            <person name="Cros-Aarteil S."/>
            <person name="Calhoun S."/>
            <person name="Haridas S."/>
            <person name="Kuo A."/>
            <person name="Mondo S."/>
            <person name="Pangilinan J."/>
            <person name="Riley R."/>
            <person name="LaButti K."/>
            <person name="Andreopoulos B."/>
            <person name="Lipzen A."/>
            <person name="Chen C."/>
            <person name="Yan M."/>
            <person name="Daum C."/>
            <person name="Ng V."/>
            <person name="Clum A."/>
            <person name="Steindorff A."/>
            <person name="Ohm R.A."/>
            <person name="Martin F."/>
            <person name="Silar P."/>
            <person name="Natvig D.O."/>
            <person name="Lalanne C."/>
            <person name="Gautier V."/>
            <person name="Ament-Velasquez S.L."/>
            <person name="Kruys A."/>
            <person name="Hutchinson M.I."/>
            <person name="Powell A.J."/>
            <person name="Barry K."/>
            <person name="Miller A.N."/>
            <person name="Grigoriev I.V."/>
            <person name="Debuchy R."/>
            <person name="Gladieux P."/>
            <person name="Hiltunen Thoren M."/>
            <person name="Johannesson H."/>
        </authorList>
    </citation>
    <scope>NUCLEOTIDE SEQUENCE</scope>
    <source>
        <strain evidence="3">CBS 314.62</strain>
    </source>
</reference>
<proteinExistence type="predicted"/>
<reference evidence="3" key="2">
    <citation type="submission" date="2023-06" db="EMBL/GenBank/DDBJ databases">
        <authorList>
            <consortium name="Lawrence Berkeley National Laboratory"/>
            <person name="Haridas S."/>
            <person name="Hensen N."/>
            <person name="Bonometti L."/>
            <person name="Westerberg I."/>
            <person name="Brannstrom I.O."/>
            <person name="Guillou S."/>
            <person name="Cros-Aarteil S."/>
            <person name="Calhoun S."/>
            <person name="Kuo A."/>
            <person name="Mondo S."/>
            <person name="Pangilinan J."/>
            <person name="Riley R."/>
            <person name="Labutti K."/>
            <person name="Andreopoulos B."/>
            <person name="Lipzen A."/>
            <person name="Chen C."/>
            <person name="Yanf M."/>
            <person name="Daum C."/>
            <person name="Ng V."/>
            <person name="Clum A."/>
            <person name="Steindorff A."/>
            <person name="Ohm R."/>
            <person name="Martin F."/>
            <person name="Silar P."/>
            <person name="Natvig D."/>
            <person name="Lalanne C."/>
            <person name="Gautier V."/>
            <person name="Ament-Velasquez S.L."/>
            <person name="Kruys A."/>
            <person name="Hutchinson M.I."/>
            <person name="Powell A.J."/>
            <person name="Barry K."/>
            <person name="Miller A.N."/>
            <person name="Grigoriev I.V."/>
            <person name="Debuchy R."/>
            <person name="Gladieux P."/>
            <person name="Thoren M.H."/>
            <person name="Johannesson H."/>
        </authorList>
    </citation>
    <scope>NUCLEOTIDE SEQUENCE</scope>
    <source>
        <strain evidence="3">CBS 314.62</strain>
    </source>
</reference>
<gene>
    <name evidence="3" type="ORF">B0T22DRAFT_468250</name>
</gene>
<evidence type="ECO:0000313" key="3">
    <source>
        <dbReference type="EMBL" id="KAK3683564.1"/>
    </source>
</evidence>
<dbReference type="InterPro" id="IPR036812">
    <property type="entry name" value="NAD(P)_OxRdtase_dom_sf"/>
</dbReference>
<dbReference type="AlphaFoldDB" id="A0AAE0X2M8"/>
<accession>A0AAE0X2M8</accession>
<comment type="caution">
    <text evidence="3">The sequence shown here is derived from an EMBL/GenBank/DDBJ whole genome shotgun (WGS) entry which is preliminary data.</text>
</comment>
<sequence length="304" mass="33568">MASSAASPPRAVMPTYMIYGTAWKKERTAELVYQAIKAGFRAIDTAHIKKHYDEAGAGEGIRRAVAEGLVKRTDLWIQTKFTLGDDAFADTARYPTLTSQVDASIAESLRNLCTPDREPAYIDCLILHSPLPSLVDFVEVWFAMVSHYKSGAVRTLGVSNVDLKDLVSQFSGAFRVAVVQNRFSRGLDKEHRWDEAVRSWCHDQGVAYQGFWTLTANSDVWGNGGATDPEQCVAALAERAKISPATAWYVLLFKMGVVVLNGTSSEEHMRDDLAGLDTVKTSVPPSIMQEFVADCSKLTHTSWR</sequence>
<protein>
    <submittedName>
        <fullName evidence="3">Aldo-keto reductase</fullName>
    </submittedName>
</protein>
<dbReference type="SUPFAM" id="SSF51430">
    <property type="entry name" value="NAD(P)-linked oxidoreductase"/>
    <property type="match status" value="1"/>
</dbReference>
<dbReference type="Proteomes" id="UP001270362">
    <property type="component" value="Unassembled WGS sequence"/>
</dbReference>
<dbReference type="Pfam" id="PF00248">
    <property type="entry name" value="Aldo_ket_red"/>
    <property type="match status" value="1"/>
</dbReference>
<dbReference type="PANTHER" id="PTHR11732">
    <property type="entry name" value="ALDO/KETO REDUCTASE"/>
    <property type="match status" value="1"/>
</dbReference>
<evidence type="ECO:0000259" key="2">
    <source>
        <dbReference type="Pfam" id="PF00248"/>
    </source>
</evidence>
<dbReference type="PRINTS" id="PR00069">
    <property type="entry name" value="ALDKETRDTASE"/>
</dbReference>
<dbReference type="CDD" id="cd19071">
    <property type="entry name" value="AKR_AKR1-5-like"/>
    <property type="match status" value="1"/>
</dbReference>
<dbReference type="InterPro" id="IPR023210">
    <property type="entry name" value="NADP_OxRdtase_dom"/>
</dbReference>
<feature type="domain" description="NADP-dependent oxidoreductase" evidence="2">
    <location>
        <begin position="22"/>
        <end position="212"/>
    </location>
</feature>
<organism evidence="3 4">
    <name type="scientific">Podospora appendiculata</name>
    <dbReference type="NCBI Taxonomy" id="314037"/>
    <lineage>
        <taxon>Eukaryota</taxon>
        <taxon>Fungi</taxon>
        <taxon>Dikarya</taxon>
        <taxon>Ascomycota</taxon>
        <taxon>Pezizomycotina</taxon>
        <taxon>Sordariomycetes</taxon>
        <taxon>Sordariomycetidae</taxon>
        <taxon>Sordariales</taxon>
        <taxon>Podosporaceae</taxon>
        <taxon>Podospora</taxon>
    </lineage>
</organism>
<name>A0AAE0X2M8_9PEZI</name>
<keyword evidence="1" id="KW-0560">Oxidoreductase</keyword>